<keyword evidence="3" id="KW-1185">Reference proteome</keyword>
<dbReference type="EMBL" id="JAJGAK010000001">
    <property type="protein sequence ID" value="MCC8363160.1"/>
    <property type="molecule type" value="Genomic_DNA"/>
</dbReference>
<reference evidence="2" key="1">
    <citation type="submission" date="2021-10" db="EMBL/GenBank/DDBJ databases">
        <authorList>
            <person name="Lyu M."/>
            <person name="Wang X."/>
            <person name="Meng X."/>
            <person name="Xu K."/>
        </authorList>
    </citation>
    <scope>NUCLEOTIDE SEQUENCE</scope>
    <source>
        <strain evidence="2">A6</strain>
    </source>
</reference>
<feature type="region of interest" description="Disordered" evidence="1">
    <location>
        <begin position="1"/>
        <end position="62"/>
    </location>
</feature>
<evidence type="ECO:0000256" key="1">
    <source>
        <dbReference type="SAM" id="MobiDB-lite"/>
    </source>
</evidence>
<evidence type="ECO:0000313" key="2">
    <source>
        <dbReference type="EMBL" id="MCC8363160.1"/>
    </source>
</evidence>
<protein>
    <submittedName>
        <fullName evidence="2">Uncharacterized protein</fullName>
    </submittedName>
</protein>
<gene>
    <name evidence="2" type="ORF">LK996_08740</name>
</gene>
<evidence type="ECO:0000313" key="3">
    <source>
        <dbReference type="Proteomes" id="UP001165293"/>
    </source>
</evidence>
<proteinExistence type="predicted"/>
<organism evidence="2 3">
    <name type="scientific">Noviluteimonas lactosilytica</name>
    <dbReference type="NCBI Taxonomy" id="2888523"/>
    <lineage>
        <taxon>Bacteria</taxon>
        <taxon>Pseudomonadati</taxon>
        <taxon>Pseudomonadota</taxon>
        <taxon>Gammaproteobacteria</taxon>
        <taxon>Lysobacterales</taxon>
        <taxon>Lysobacteraceae</taxon>
        <taxon>Noviluteimonas</taxon>
    </lineage>
</organism>
<accession>A0ABS8JHW6</accession>
<sequence length="62" mass="7042">MEKQPHRRIEKIAENRWFQNQPRMDDHAELGTSKALAEEDNAPPKLSKAPPTAPQPGGQQRI</sequence>
<dbReference type="RefSeq" id="WP_230526708.1">
    <property type="nucleotide sequence ID" value="NZ_JAJGAK010000001.1"/>
</dbReference>
<dbReference type="Proteomes" id="UP001165293">
    <property type="component" value="Unassembled WGS sequence"/>
</dbReference>
<name>A0ABS8JHW6_9GAMM</name>
<comment type="caution">
    <text evidence="2">The sequence shown here is derived from an EMBL/GenBank/DDBJ whole genome shotgun (WGS) entry which is preliminary data.</text>
</comment>